<dbReference type="PANTHER" id="PTHR34405">
    <property type="entry name" value="CRISPR-ASSOCIATED ENDORIBONUCLEASE CAS2"/>
    <property type="match status" value="1"/>
</dbReference>
<evidence type="ECO:0000256" key="6">
    <source>
        <dbReference type="ARBA" id="ARBA00022801"/>
    </source>
</evidence>
<dbReference type="GO" id="GO:0043571">
    <property type="term" value="P:maintenance of CRISPR repeat elements"/>
    <property type="evidence" value="ECO:0007669"/>
    <property type="project" value="UniProtKB-UniRule"/>
</dbReference>
<dbReference type="EMBL" id="JAHLFN010000035">
    <property type="protein sequence ID" value="MBU3842154.1"/>
    <property type="molecule type" value="Genomic_DNA"/>
</dbReference>
<evidence type="ECO:0000256" key="4">
    <source>
        <dbReference type="ARBA" id="ARBA00022723"/>
    </source>
</evidence>
<name>A0A9E2NWV2_9FUSO</name>
<dbReference type="HAMAP" id="MF_01471">
    <property type="entry name" value="Cas2"/>
    <property type="match status" value="1"/>
</dbReference>
<dbReference type="PANTHER" id="PTHR34405:SF1">
    <property type="entry name" value="CRISPR-ASSOCIATED ENDORIBONUCLEASE CAS2"/>
    <property type="match status" value="1"/>
</dbReference>
<dbReference type="EC" id="3.1.-.-" evidence="9"/>
<evidence type="ECO:0000256" key="9">
    <source>
        <dbReference type="HAMAP-Rule" id="MF_01471"/>
    </source>
</evidence>
<evidence type="ECO:0000256" key="5">
    <source>
        <dbReference type="ARBA" id="ARBA00022759"/>
    </source>
</evidence>
<dbReference type="Gene3D" id="3.30.70.240">
    <property type="match status" value="1"/>
</dbReference>
<keyword evidence="3 9" id="KW-0540">Nuclease</keyword>
<comment type="similarity">
    <text evidence="2 9">Belongs to the CRISPR-associated endoribonuclease Cas2 protein family.</text>
</comment>
<gene>
    <name evidence="9 10" type="primary">cas2</name>
    <name evidence="10" type="ORF">IAA47_04110</name>
</gene>
<dbReference type="GO" id="GO:0004521">
    <property type="term" value="F:RNA endonuclease activity"/>
    <property type="evidence" value="ECO:0007669"/>
    <property type="project" value="InterPro"/>
</dbReference>
<evidence type="ECO:0000256" key="8">
    <source>
        <dbReference type="ARBA" id="ARBA00023118"/>
    </source>
</evidence>
<feature type="binding site" evidence="9">
    <location>
        <position position="8"/>
    </location>
    <ligand>
        <name>Mg(2+)</name>
        <dbReference type="ChEBI" id="CHEBI:18420"/>
        <note>catalytic</note>
    </ligand>
</feature>
<comment type="subunit">
    <text evidence="9">Homodimer, forms a heterotetramer with a Cas1 homodimer.</text>
</comment>
<dbReference type="GO" id="GO:0051607">
    <property type="term" value="P:defense response to virus"/>
    <property type="evidence" value="ECO:0007669"/>
    <property type="project" value="UniProtKB-UniRule"/>
</dbReference>
<evidence type="ECO:0000256" key="7">
    <source>
        <dbReference type="ARBA" id="ARBA00022842"/>
    </source>
</evidence>
<dbReference type="Proteomes" id="UP000724657">
    <property type="component" value="Unassembled WGS sequence"/>
</dbReference>
<keyword evidence="5 9" id="KW-0255">Endonuclease</keyword>
<keyword evidence="8 9" id="KW-0051">Antiviral defense</keyword>
<keyword evidence="6 9" id="KW-0378">Hydrolase</keyword>
<accession>A0A9E2NWV2</accession>
<proteinExistence type="inferred from homology"/>
<dbReference type="InterPro" id="IPR021127">
    <property type="entry name" value="CRISPR_associated_Cas2"/>
</dbReference>
<dbReference type="AlphaFoldDB" id="A0A9E2NWV2"/>
<dbReference type="CDD" id="cd09725">
    <property type="entry name" value="Cas2_I_II_III"/>
    <property type="match status" value="1"/>
</dbReference>
<organism evidence="10 11">
    <name type="scientific">Candidatus Fusobacterium pullicola</name>
    <dbReference type="NCBI Taxonomy" id="2838601"/>
    <lineage>
        <taxon>Bacteria</taxon>
        <taxon>Fusobacteriati</taxon>
        <taxon>Fusobacteriota</taxon>
        <taxon>Fusobacteriia</taxon>
        <taxon>Fusobacteriales</taxon>
        <taxon>Fusobacteriaceae</taxon>
        <taxon>Fusobacterium</taxon>
    </lineage>
</organism>
<evidence type="ECO:0000256" key="2">
    <source>
        <dbReference type="ARBA" id="ARBA00009959"/>
    </source>
</evidence>
<dbReference type="GO" id="GO:0046872">
    <property type="term" value="F:metal ion binding"/>
    <property type="evidence" value="ECO:0007669"/>
    <property type="project" value="UniProtKB-UniRule"/>
</dbReference>
<evidence type="ECO:0000256" key="1">
    <source>
        <dbReference type="ARBA" id="ARBA00001946"/>
    </source>
</evidence>
<dbReference type="GO" id="GO:0016787">
    <property type="term" value="F:hydrolase activity"/>
    <property type="evidence" value="ECO:0007669"/>
    <property type="project" value="UniProtKB-KW"/>
</dbReference>
<evidence type="ECO:0000256" key="3">
    <source>
        <dbReference type="ARBA" id="ARBA00022722"/>
    </source>
</evidence>
<comment type="caution">
    <text evidence="10">The sequence shown here is derived from an EMBL/GenBank/DDBJ whole genome shotgun (WGS) entry which is preliminary data.</text>
</comment>
<dbReference type="NCBIfam" id="TIGR01573">
    <property type="entry name" value="cas2"/>
    <property type="match status" value="1"/>
</dbReference>
<dbReference type="InterPro" id="IPR019199">
    <property type="entry name" value="Virulence_VapD/CRISPR_Cas2"/>
</dbReference>
<protein>
    <recommendedName>
        <fullName evidence="9">CRISPR-associated endoribonuclease Cas2</fullName>
        <ecNumber evidence="9">3.1.-.-</ecNumber>
    </recommendedName>
</protein>
<dbReference type="SUPFAM" id="SSF143430">
    <property type="entry name" value="TTP0101/SSO1404-like"/>
    <property type="match status" value="1"/>
</dbReference>
<dbReference type="Pfam" id="PF09827">
    <property type="entry name" value="CRISPR_Cas2"/>
    <property type="match status" value="1"/>
</dbReference>
<reference evidence="10" key="1">
    <citation type="journal article" date="2021" name="PeerJ">
        <title>Extensive microbial diversity within the chicken gut microbiome revealed by metagenomics and culture.</title>
        <authorList>
            <person name="Gilroy R."/>
            <person name="Ravi A."/>
            <person name="Getino M."/>
            <person name="Pursley I."/>
            <person name="Horton D.L."/>
            <person name="Alikhan N.F."/>
            <person name="Baker D."/>
            <person name="Gharbi K."/>
            <person name="Hall N."/>
            <person name="Watson M."/>
            <person name="Adriaenssens E.M."/>
            <person name="Foster-Nyarko E."/>
            <person name="Jarju S."/>
            <person name="Secka A."/>
            <person name="Antonio M."/>
            <person name="Oren A."/>
            <person name="Chaudhuri R.R."/>
            <person name="La Ragione R."/>
            <person name="Hildebrand F."/>
            <person name="Pallen M.J."/>
        </authorList>
    </citation>
    <scope>NUCLEOTIDE SEQUENCE</scope>
    <source>
        <strain evidence="10">A6-441</strain>
    </source>
</reference>
<evidence type="ECO:0000313" key="11">
    <source>
        <dbReference type="Proteomes" id="UP000724657"/>
    </source>
</evidence>
<comment type="function">
    <text evidence="9">CRISPR (clustered regularly interspaced short palindromic repeat), is an adaptive immune system that provides protection against mobile genetic elements (viruses, transposable elements and conjugative plasmids). CRISPR clusters contain sequences complementary to antecedent mobile elements and target invading nucleic acids. CRISPR clusters are transcribed and processed into CRISPR RNA (crRNA). Functions as a ssRNA-specific endoribonuclease. Involved in the integration of spacer DNA into the CRISPR cassette.</text>
</comment>
<evidence type="ECO:0000313" key="10">
    <source>
        <dbReference type="EMBL" id="MBU3842154.1"/>
    </source>
</evidence>
<sequence length="92" mass="11044">MYIILVYDIKLDETGAKVLRNVFKICKKYLSHIQNSTFEGEINISSLNKLQFELYKWIRKDKDSVILFKSRDSKWLNKEFWGMIDDKTSNFL</sequence>
<reference evidence="10" key="2">
    <citation type="submission" date="2021-04" db="EMBL/GenBank/DDBJ databases">
        <authorList>
            <person name="Gilroy R."/>
        </authorList>
    </citation>
    <scope>NUCLEOTIDE SEQUENCE</scope>
    <source>
        <strain evidence="10">A6-441</strain>
    </source>
</reference>
<keyword evidence="4 9" id="KW-0479">Metal-binding</keyword>
<comment type="cofactor">
    <cofactor evidence="1 9">
        <name>Mg(2+)</name>
        <dbReference type="ChEBI" id="CHEBI:18420"/>
    </cofactor>
</comment>
<keyword evidence="7 9" id="KW-0460">Magnesium</keyword>